<feature type="domain" description="DUF7924" evidence="2">
    <location>
        <begin position="58"/>
        <end position="220"/>
    </location>
</feature>
<gene>
    <name evidence="3" type="ORF">ASPGLDRAFT_800090</name>
</gene>
<dbReference type="InterPro" id="IPR057684">
    <property type="entry name" value="DUF7924"/>
</dbReference>
<dbReference type="Pfam" id="PF25545">
    <property type="entry name" value="DUF7924"/>
    <property type="match status" value="1"/>
</dbReference>
<evidence type="ECO:0000313" key="4">
    <source>
        <dbReference type="Proteomes" id="UP000184300"/>
    </source>
</evidence>
<reference evidence="4" key="1">
    <citation type="journal article" date="2017" name="Genome Biol.">
        <title>Comparative genomics reveals high biological diversity and specific adaptations in the industrially and medically important fungal genus Aspergillus.</title>
        <authorList>
            <person name="de Vries R.P."/>
            <person name="Riley R."/>
            <person name="Wiebenga A."/>
            <person name="Aguilar-Osorio G."/>
            <person name="Amillis S."/>
            <person name="Uchima C.A."/>
            <person name="Anderluh G."/>
            <person name="Asadollahi M."/>
            <person name="Askin M."/>
            <person name="Barry K."/>
            <person name="Battaglia E."/>
            <person name="Bayram O."/>
            <person name="Benocci T."/>
            <person name="Braus-Stromeyer S.A."/>
            <person name="Caldana C."/>
            <person name="Canovas D."/>
            <person name="Cerqueira G.C."/>
            <person name="Chen F."/>
            <person name="Chen W."/>
            <person name="Choi C."/>
            <person name="Clum A."/>
            <person name="Dos Santos R.A."/>
            <person name="Damasio A.R."/>
            <person name="Diallinas G."/>
            <person name="Emri T."/>
            <person name="Fekete E."/>
            <person name="Flipphi M."/>
            <person name="Freyberg S."/>
            <person name="Gallo A."/>
            <person name="Gournas C."/>
            <person name="Habgood R."/>
            <person name="Hainaut M."/>
            <person name="Harispe M.L."/>
            <person name="Henrissat B."/>
            <person name="Hilden K.S."/>
            <person name="Hope R."/>
            <person name="Hossain A."/>
            <person name="Karabika E."/>
            <person name="Karaffa L."/>
            <person name="Karanyi Z."/>
            <person name="Krasevec N."/>
            <person name="Kuo A."/>
            <person name="Kusch H."/>
            <person name="LaButti K."/>
            <person name="Lagendijk E.L."/>
            <person name="Lapidus A."/>
            <person name="Levasseur A."/>
            <person name="Lindquist E."/>
            <person name="Lipzen A."/>
            <person name="Logrieco A.F."/>
            <person name="MacCabe A."/>
            <person name="Maekelae M.R."/>
            <person name="Malavazi I."/>
            <person name="Melin P."/>
            <person name="Meyer V."/>
            <person name="Mielnichuk N."/>
            <person name="Miskei M."/>
            <person name="Molnar A.P."/>
            <person name="Mule G."/>
            <person name="Ngan C.Y."/>
            <person name="Orejas M."/>
            <person name="Orosz E."/>
            <person name="Ouedraogo J.P."/>
            <person name="Overkamp K.M."/>
            <person name="Park H.-S."/>
            <person name="Perrone G."/>
            <person name="Piumi F."/>
            <person name="Punt P.J."/>
            <person name="Ram A.F."/>
            <person name="Ramon A."/>
            <person name="Rauscher S."/>
            <person name="Record E."/>
            <person name="Riano-Pachon D.M."/>
            <person name="Robert V."/>
            <person name="Roehrig J."/>
            <person name="Ruller R."/>
            <person name="Salamov A."/>
            <person name="Salih N.S."/>
            <person name="Samson R.A."/>
            <person name="Sandor E."/>
            <person name="Sanguinetti M."/>
            <person name="Schuetze T."/>
            <person name="Sepcic K."/>
            <person name="Shelest E."/>
            <person name="Sherlock G."/>
            <person name="Sophianopoulou V."/>
            <person name="Squina F.M."/>
            <person name="Sun H."/>
            <person name="Susca A."/>
            <person name="Todd R.B."/>
            <person name="Tsang A."/>
            <person name="Unkles S.E."/>
            <person name="van de Wiele N."/>
            <person name="van Rossen-Uffink D."/>
            <person name="Oliveira J.V."/>
            <person name="Vesth T.C."/>
            <person name="Visser J."/>
            <person name="Yu J.-H."/>
            <person name="Zhou M."/>
            <person name="Andersen M.R."/>
            <person name="Archer D.B."/>
            <person name="Baker S.E."/>
            <person name="Benoit I."/>
            <person name="Brakhage A.A."/>
            <person name="Braus G.H."/>
            <person name="Fischer R."/>
            <person name="Frisvad J.C."/>
            <person name="Goldman G.H."/>
            <person name="Houbraken J."/>
            <person name="Oakley B."/>
            <person name="Pocsi I."/>
            <person name="Scazzocchio C."/>
            <person name="Seiboth B."/>
            <person name="vanKuyk P.A."/>
            <person name="Wortman J."/>
            <person name="Dyer P.S."/>
            <person name="Grigoriev I.V."/>
        </authorList>
    </citation>
    <scope>NUCLEOTIDE SEQUENCE [LARGE SCALE GENOMIC DNA]</scope>
    <source>
        <strain evidence="4">CBS 516.65</strain>
    </source>
</reference>
<keyword evidence="4" id="KW-1185">Reference proteome</keyword>
<protein>
    <recommendedName>
        <fullName evidence="2">DUF7924 domain-containing protein</fullName>
    </recommendedName>
</protein>
<dbReference type="VEuPathDB" id="FungiDB:ASPGLDRAFT_800090"/>
<evidence type="ECO:0000256" key="1">
    <source>
        <dbReference type="SAM" id="MobiDB-lite"/>
    </source>
</evidence>
<feature type="compositionally biased region" description="Basic and acidic residues" evidence="1">
    <location>
        <begin position="257"/>
        <end position="274"/>
    </location>
</feature>
<dbReference type="GeneID" id="34466308"/>
<evidence type="ECO:0000259" key="2">
    <source>
        <dbReference type="Pfam" id="PF25545"/>
    </source>
</evidence>
<evidence type="ECO:0000313" key="3">
    <source>
        <dbReference type="EMBL" id="OJJ80901.1"/>
    </source>
</evidence>
<accession>A0A1L9VAE4</accession>
<sequence>MRKWPRLYGKAGTRAAWWSELCLNIVRFRKLLRNKEVGAIANAQWADIPLAAPWGWMPRQIPAPCPDITVGLNTSTVNYAAEIRSLEPYACPVIKDSFILFPVFTLKVRGIPHGMFYPRSQNLYNGAVMLRNLRELHSTARGEESCVKDFDHKVFVLTTSISVDTVEINIHFTEVEGGVLTFKSAMMDIWLTQSSEDMPKMITNVRNAIDKAISSNQECIMQDLQCISERLALQPPSSPSCFGKRARADSEDEVETERDGCGKKLRSDAGWKKT</sequence>
<proteinExistence type="predicted"/>
<dbReference type="AlphaFoldDB" id="A0A1L9VAE4"/>
<organism evidence="3 4">
    <name type="scientific">Aspergillus glaucus CBS 516.65</name>
    <dbReference type="NCBI Taxonomy" id="1160497"/>
    <lineage>
        <taxon>Eukaryota</taxon>
        <taxon>Fungi</taxon>
        <taxon>Dikarya</taxon>
        <taxon>Ascomycota</taxon>
        <taxon>Pezizomycotina</taxon>
        <taxon>Eurotiomycetes</taxon>
        <taxon>Eurotiomycetidae</taxon>
        <taxon>Eurotiales</taxon>
        <taxon>Aspergillaceae</taxon>
        <taxon>Aspergillus</taxon>
        <taxon>Aspergillus subgen. Aspergillus</taxon>
    </lineage>
</organism>
<dbReference type="OrthoDB" id="4437257at2759"/>
<dbReference type="Proteomes" id="UP000184300">
    <property type="component" value="Unassembled WGS sequence"/>
</dbReference>
<dbReference type="RefSeq" id="XP_022397599.1">
    <property type="nucleotide sequence ID" value="XM_022550048.1"/>
</dbReference>
<name>A0A1L9VAE4_ASPGL</name>
<feature type="region of interest" description="Disordered" evidence="1">
    <location>
        <begin position="235"/>
        <end position="274"/>
    </location>
</feature>
<dbReference type="EMBL" id="KV878908">
    <property type="protein sequence ID" value="OJJ80901.1"/>
    <property type="molecule type" value="Genomic_DNA"/>
</dbReference>